<keyword evidence="1" id="KW-0732">Signal</keyword>
<feature type="chain" id="PRO_5013177776" evidence="1">
    <location>
        <begin position="26"/>
        <end position="255"/>
    </location>
</feature>
<dbReference type="AlphaFoldDB" id="A0A1M5I022"/>
<name>A0A1M5I022_SALEC</name>
<evidence type="ECO:0000256" key="1">
    <source>
        <dbReference type="SAM" id="SignalP"/>
    </source>
</evidence>
<proteinExistence type="predicted"/>
<keyword evidence="3" id="KW-1185">Reference proteome</keyword>
<sequence>MNFISRTSILSLCSIFLFFCGSLIAQDTNVMIRALAKDAKFIGSSIGGAKIIVRNAETGEILDEGVTSGSTGNTNLIVKKARERYEKMSDENAAGYNATLDIKKPTFVTVEAIAPINKKQARVVSSTQLWIIPGKDITGDGLVLEVPGFVIDILSPQTHEAIAASNKINIKANVVMMCGCPVTEDGIWDANQYEIKALITAENGTTQEIPLKPTDKSSTFKLEATLDKGLYEIAVYAYDPVTGNTGLDKTNIIVK</sequence>
<organism evidence="2 3">
    <name type="scientific">Salegentibacter echinorum</name>
    <dbReference type="NCBI Taxonomy" id="1073325"/>
    <lineage>
        <taxon>Bacteria</taxon>
        <taxon>Pseudomonadati</taxon>
        <taxon>Bacteroidota</taxon>
        <taxon>Flavobacteriia</taxon>
        <taxon>Flavobacteriales</taxon>
        <taxon>Flavobacteriaceae</taxon>
        <taxon>Salegentibacter</taxon>
    </lineage>
</organism>
<evidence type="ECO:0000313" key="3">
    <source>
        <dbReference type="Proteomes" id="UP000183945"/>
    </source>
</evidence>
<protein>
    <submittedName>
        <fullName evidence="2">Uncharacterized protein</fullName>
    </submittedName>
</protein>
<reference evidence="3" key="1">
    <citation type="submission" date="2016-11" db="EMBL/GenBank/DDBJ databases">
        <authorList>
            <person name="Varghese N."/>
            <person name="Submissions S."/>
        </authorList>
    </citation>
    <scope>NUCLEOTIDE SEQUENCE [LARGE SCALE GENOMIC DNA]</scope>
    <source>
        <strain evidence="3">DSM 24579</strain>
    </source>
</reference>
<dbReference type="EMBL" id="FQVT01000006">
    <property type="protein sequence ID" value="SHG21618.1"/>
    <property type="molecule type" value="Genomic_DNA"/>
</dbReference>
<feature type="signal peptide" evidence="1">
    <location>
        <begin position="1"/>
        <end position="25"/>
    </location>
</feature>
<gene>
    <name evidence="2" type="ORF">SAMN05444483_10684</name>
</gene>
<dbReference type="RefSeq" id="WP_072879832.1">
    <property type="nucleotide sequence ID" value="NZ_FQVT01000006.1"/>
</dbReference>
<accession>A0A1M5I022</accession>
<evidence type="ECO:0000313" key="2">
    <source>
        <dbReference type="EMBL" id="SHG21618.1"/>
    </source>
</evidence>
<dbReference type="Proteomes" id="UP000183945">
    <property type="component" value="Unassembled WGS sequence"/>
</dbReference>